<dbReference type="InterPro" id="IPR010982">
    <property type="entry name" value="Lambda_DNA-bd_dom_sf"/>
</dbReference>
<sequence length="178" mass="19458">MRQDEGQEELPIDEEPGTPTEVERLDINELGRLLRERRGSLSLRQAAEKAGVSFSTLSRVEAGAQPDLASFTALCAWLRLPPSRFFTPVAAREVSPLDQAITHLRADPRLSDEAAERISAVLRDLYAALAKDSGPTKPAVACHLRASPFLRPGVPARLASLLSDMNDELHRLVEAGEL</sequence>
<gene>
    <name evidence="3" type="ORF">GCM10010307_41790</name>
</gene>
<comment type="caution">
    <text evidence="3">The sequence shown here is derived from an EMBL/GenBank/DDBJ whole genome shotgun (WGS) entry which is preliminary data.</text>
</comment>
<accession>A0ABP6DE85</accession>
<organism evidence="3 4">
    <name type="scientific">Streptomyces vastus</name>
    <dbReference type="NCBI Taxonomy" id="285451"/>
    <lineage>
        <taxon>Bacteria</taxon>
        <taxon>Bacillati</taxon>
        <taxon>Actinomycetota</taxon>
        <taxon>Actinomycetes</taxon>
        <taxon>Kitasatosporales</taxon>
        <taxon>Streptomycetaceae</taxon>
        <taxon>Streptomyces</taxon>
    </lineage>
</organism>
<feature type="domain" description="HTH cro/C1-type" evidence="2">
    <location>
        <begin position="32"/>
        <end position="85"/>
    </location>
</feature>
<evidence type="ECO:0000256" key="1">
    <source>
        <dbReference type="SAM" id="MobiDB-lite"/>
    </source>
</evidence>
<name>A0ABP6DE85_9ACTN</name>
<dbReference type="SUPFAM" id="SSF47413">
    <property type="entry name" value="lambda repressor-like DNA-binding domains"/>
    <property type="match status" value="1"/>
</dbReference>
<evidence type="ECO:0000313" key="4">
    <source>
        <dbReference type="Proteomes" id="UP001500151"/>
    </source>
</evidence>
<dbReference type="Proteomes" id="UP001500151">
    <property type="component" value="Unassembled WGS sequence"/>
</dbReference>
<dbReference type="RefSeq" id="WP_344391900.1">
    <property type="nucleotide sequence ID" value="NZ_BAAASJ010000041.1"/>
</dbReference>
<evidence type="ECO:0000259" key="2">
    <source>
        <dbReference type="PROSITE" id="PS50943"/>
    </source>
</evidence>
<dbReference type="CDD" id="cd00093">
    <property type="entry name" value="HTH_XRE"/>
    <property type="match status" value="1"/>
</dbReference>
<dbReference type="SMART" id="SM00530">
    <property type="entry name" value="HTH_XRE"/>
    <property type="match status" value="1"/>
</dbReference>
<dbReference type="Gene3D" id="1.10.260.40">
    <property type="entry name" value="lambda repressor-like DNA-binding domains"/>
    <property type="match status" value="1"/>
</dbReference>
<keyword evidence="4" id="KW-1185">Reference proteome</keyword>
<reference evidence="4" key="1">
    <citation type="journal article" date="2019" name="Int. J. Syst. Evol. Microbiol.">
        <title>The Global Catalogue of Microorganisms (GCM) 10K type strain sequencing project: providing services to taxonomists for standard genome sequencing and annotation.</title>
        <authorList>
            <consortium name="The Broad Institute Genomics Platform"/>
            <consortium name="The Broad Institute Genome Sequencing Center for Infectious Disease"/>
            <person name="Wu L."/>
            <person name="Ma J."/>
        </authorList>
    </citation>
    <scope>NUCLEOTIDE SEQUENCE [LARGE SCALE GENOMIC DNA]</scope>
    <source>
        <strain evidence="4">JCM 4524</strain>
    </source>
</reference>
<dbReference type="EMBL" id="BAAASJ010000041">
    <property type="protein sequence ID" value="GAA2640975.1"/>
    <property type="molecule type" value="Genomic_DNA"/>
</dbReference>
<evidence type="ECO:0000313" key="3">
    <source>
        <dbReference type="EMBL" id="GAA2640975.1"/>
    </source>
</evidence>
<protein>
    <recommendedName>
        <fullName evidence="2">HTH cro/C1-type domain-containing protein</fullName>
    </recommendedName>
</protein>
<feature type="region of interest" description="Disordered" evidence="1">
    <location>
        <begin position="1"/>
        <end position="24"/>
    </location>
</feature>
<dbReference type="PROSITE" id="PS50943">
    <property type="entry name" value="HTH_CROC1"/>
    <property type="match status" value="1"/>
</dbReference>
<dbReference type="Pfam" id="PF13560">
    <property type="entry name" value="HTH_31"/>
    <property type="match status" value="1"/>
</dbReference>
<feature type="compositionally biased region" description="Acidic residues" evidence="1">
    <location>
        <begin position="1"/>
        <end position="16"/>
    </location>
</feature>
<proteinExistence type="predicted"/>
<dbReference type="InterPro" id="IPR001387">
    <property type="entry name" value="Cro/C1-type_HTH"/>
</dbReference>